<evidence type="ECO:0000313" key="2">
    <source>
        <dbReference type="EMBL" id="KAJ8953268.1"/>
    </source>
</evidence>
<dbReference type="AlphaFoldDB" id="A0AAV8YPI9"/>
<dbReference type="PROSITE" id="PS51746">
    <property type="entry name" value="PPM_2"/>
    <property type="match status" value="1"/>
</dbReference>
<dbReference type="Proteomes" id="UP001162162">
    <property type="component" value="Unassembled WGS sequence"/>
</dbReference>
<keyword evidence="3" id="KW-1185">Reference proteome</keyword>
<protein>
    <recommendedName>
        <fullName evidence="1">PPM-type phosphatase domain-containing protein</fullName>
    </recommendedName>
</protein>
<evidence type="ECO:0000313" key="3">
    <source>
        <dbReference type="Proteomes" id="UP001162162"/>
    </source>
</evidence>
<dbReference type="InterPro" id="IPR036457">
    <property type="entry name" value="PPM-type-like_dom_sf"/>
</dbReference>
<dbReference type="PANTHER" id="PTHR13832:SF354">
    <property type="entry name" value="GM14138P"/>
    <property type="match status" value="1"/>
</dbReference>
<dbReference type="PANTHER" id="PTHR13832">
    <property type="entry name" value="PROTEIN PHOSPHATASE 2C"/>
    <property type="match status" value="1"/>
</dbReference>
<dbReference type="Gene3D" id="3.60.40.10">
    <property type="entry name" value="PPM-type phosphatase domain"/>
    <property type="match status" value="1"/>
</dbReference>
<dbReference type="GO" id="GO:0004741">
    <property type="term" value="F:[pyruvate dehydrogenase (acetyl-transferring)]-phosphatase activity"/>
    <property type="evidence" value="ECO:0007669"/>
    <property type="project" value="TreeGrafter"/>
</dbReference>
<dbReference type="InterPro" id="IPR001932">
    <property type="entry name" value="PPM-type_phosphatase-like_dom"/>
</dbReference>
<dbReference type="InterPro" id="IPR015655">
    <property type="entry name" value="PP2C"/>
</dbReference>
<reference evidence="2" key="1">
    <citation type="journal article" date="2023" name="Insect Mol. Biol.">
        <title>Genome sequencing provides insights into the evolution of gene families encoding plant cell wall-degrading enzymes in longhorned beetles.</title>
        <authorList>
            <person name="Shin N.R."/>
            <person name="Okamura Y."/>
            <person name="Kirsch R."/>
            <person name="Pauchet Y."/>
        </authorList>
    </citation>
    <scope>NUCLEOTIDE SEQUENCE</scope>
    <source>
        <strain evidence="2">AMC_N1</strain>
    </source>
</reference>
<proteinExistence type="predicted"/>
<dbReference type="Pfam" id="PF00481">
    <property type="entry name" value="PP2C"/>
    <property type="match status" value="1"/>
</dbReference>
<dbReference type="EMBL" id="JAPWTK010000058">
    <property type="protein sequence ID" value="KAJ8953268.1"/>
    <property type="molecule type" value="Genomic_DNA"/>
</dbReference>
<name>A0AAV8YPI9_9CUCU</name>
<sequence>MFRNAHMKGWAYKTLQPDDLKMSVITGQGKRSRVMGTIGVTRGFGDHDLLAIYQKTPIKPFLSSHPEVQIKKIESTDEKEVLVMGTDGLWDVVDGKKAAEVVYKSINAFMEKERYVSAATCLVGCARGALVNEHSWQLKDGKPASYDDVSVFVIPLLPYKLEYEELVSKYLANSERQSNNE</sequence>
<dbReference type="SUPFAM" id="SSF81606">
    <property type="entry name" value="PP2C-like"/>
    <property type="match status" value="1"/>
</dbReference>
<comment type="caution">
    <text evidence="2">The sequence shown here is derived from an EMBL/GenBank/DDBJ whole genome shotgun (WGS) entry which is preliminary data.</text>
</comment>
<organism evidence="2 3">
    <name type="scientific">Aromia moschata</name>
    <dbReference type="NCBI Taxonomy" id="1265417"/>
    <lineage>
        <taxon>Eukaryota</taxon>
        <taxon>Metazoa</taxon>
        <taxon>Ecdysozoa</taxon>
        <taxon>Arthropoda</taxon>
        <taxon>Hexapoda</taxon>
        <taxon>Insecta</taxon>
        <taxon>Pterygota</taxon>
        <taxon>Neoptera</taxon>
        <taxon>Endopterygota</taxon>
        <taxon>Coleoptera</taxon>
        <taxon>Polyphaga</taxon>
        <taxon>Cucujiformia</taxon>
        <taxon>Chrysomeloidea</taxon>
        <taxon>Cerambycidae</taxon>
        <taxon>Cerambycinae</taxon>
        <taxon>Callichromatini</taxon>
        <taxon>Aromia</taxon>
    </lineage>
</organism>
<gene>
    <name evidence="2" type="ORF">NQ318_015850</name>
</gene>
<feature type="domain" description="PPM-type phosphatase" evidence="1">
    <location>
        <begin position="1"/>
        <end position="156"/>
    </location>
</feature>
<evidence type="ECO:0000259" key="1">
    <source>
        <dbReference type="PROSITE" id="PS51746"/>
    </source>
</evidence>
<accession>A0AAV8YPI9</accession>
<dbReference type="GO" id="GO:0005739">
    <property type="term" value="C:mitochondrion"/>
    <property type="evidence" value="ECO:0007669"/>
    <property type="project" value="TreeGrafter"/>
</dbReference>